<protein>
    <recommendedName>
        <fullName evidence="2">Pre-rRNA-processing protein Ipi1 N-terminal domain-containing protein</fullName>
    </recommendedName>
</protein>
<dbReference type="EMBL" id="VDEP01000473">
    <property type="protein sequence ID" value="KAA1074193.1"/>
    <property type="molecule type" value="Genomic_DNA"/>
</dbReference>
<evidence type="ECO:0000259" key="2">
    <source>
        <dbReference type="Pfam" id="PF12333"/>
    </source>
</evidence>
<evidence type="ECO:0000313" key="6">
    <source>
        <dbReference type="Proteomes" id="UP000325313"/>
    </source>
</evidence>
<evidence type="ECO:0000313" key="4">
    <source>
        <dbReference type="EMBL" id="KAA1090591.1"/>
    </source>
</evidence>
<evidence type="ECO:0000313" key="5">
    <source>
        <dbReference type="Proteomes" id="UP000324748"/>
    </source>
</evidence>
<dbReference type="Proteomes" id="UP000325313">
    <property type="component" value="Unassembled WGS sequence"/>
</dbReference>
<dbReference type="EMBL" id="VSWC01000092">
    <property type="protein sequence ID" value="KAA1090591.1"/>
    <property type="molecule type" value="Genomic_DNA"/>
</dbReference>
<dbReference type="Proteomes" id="UP000324748">
    <property type="component" value="Unassembled WGS sequence"/>
</dbReference>
<dbReference type="Pfam" id="PF12333">
    <property type="entry name" value="Ipi1_N"/>
    <property type="match status" value="1"/>
</dbReference>
<proteinExistence type="predicted"/>
<evidence type="ECO:0000256" key="1">
    <source>
        <dbReference type="SAM" id="MobiDB-lite"/>
    </source>
</evidence>
<gene>
    <name evidence="4" type="ORF">PGT21_006229</name>
    <name evidence="3" type="ORF">PGTUg99_029457</name>
</gene>
<feature type="region of interest" description="Disordered" evidence="1">
    <location>
        <begin position="1"/>
        <end position="20"/>
    </location>
</feature>
<feature type="domain" description="Pre-rRNA-processing protein Ipi1 N-terminal" evidence="2">
    <location>
        <begin position="29"/>
        <end position="58"/>
    </location>
</feature>
<comment type="caution">
    <text evidence="3">The sequence shown here is derived from an EMBL/GenBank/DDBJ whole genome shotgun (WGS) entry which is preliminary data.</text>
</comment>
<name>A0A5B0MDI3_PUCGR</name>
<keyword evidence="5" id="KW-1185">Reference proteome</keyword>
<dbReference type="OrthoDB" id="361362at2759"/>
<accession>A0A5B0MDI3</accession>
<evidence type="ECO:0000313" key="3">
    <source>
        <dbReference type="EMBL" id="KAA1074193.1"/>
    </source>
</evidence>
<dbReference type="InterPro" id="IPR024679">
    <property type="entry name" value="Ipi1_N"/>
</dbReference>
<dbReference type="AlphaFoldDB" id="A0A5B0MDI3"/>
<organism evidence="3 6">
    <name type="scientific">Puccinia graminis f. sp. tritici</name>
    <dbReference type="NCBI Taxonomy" id="56615"/>
    <lineage>
        <taxon>Eukaryota</taxon>
        <taxon>Fungi</taxon>
        <taxon>Dikarya</taxon>
        <taxon>Basidiomycota</taxon>
        <taxon>Pucciniomycotina</taxon>
        <taxon>Pucciniomycetes</taxon>
        <taxon>Pucciniales</taxon>
        <taxon>Pucciniaceae</taxon>
        <taxon>Puccinia</taxon>
    </lineage>
</organism>
<reference evidence="5 6" key="1">
    <citation type="submission" date="2019-05" db="EMBL/GenBank/DDBJ databases">
        <title>Emergence of the Ug99 lineage of the wheat stem rust pathogen through somatic hybridization.</title>
        <authorList>
            <person name="Li F."/>
            <person name="Upadhyaya N.M."/>
            <person name="Sperschneider J."/>
            <person name="Matny O."/>
            <person name="Nguyen-Phuc H."/>
            <person name="Mago R."/>
            <person name="Raley C."/>
            <person name="Miller M.E."/>
            <person name="Silverstein K.A.T."/>
            <person name="Henningsen E."/>
            <person name="Hirsch C.D."/>
            <person name="Visser B."/>
            <person name="Pretorius Z.A."/>
            <person name="Steffenson B.J."/>
            <person name="Schwessinger B."/>
            <person name="Dodds P.N."/>
            <person name="Figueroa M."/>
        </authorList>
    </citation>
    <scope>NUCLEOTIDE SEQUENCE [LARGE SCALE GENOMIC DNA]</scope>
    <source>
        <strain evidence="4">21-0</strain>
        <strain evidence="3 6">Ug99</strain>
    </source>
</reference>
<sequence>MRMQMSDLAENVRGYPNPNGYPDAPGPSLALSHIFADIRVDAIYIIDILLEVAPNCVVAGWPRDTRLDLQLNGSDSQPRNLPQQPGL</sequence>